<dbReference type="PANTHER" id="PTHR42852:SF17">
    <property type="entry name" value="THIOREDOXIN-LIKE PROTEIN HI_1115"/>
    <property type="match status" value="1"/>
</dbReference>
<dbReference type="GO" id="GO:0016491">
    <property type="term" value="F:oxidoreductase activity"/>
    <property type="evidence" value="ECO:0007669"/>
    <property type="project" value="InterPro"/>
</dbReference>
<keyword evidence="1" id="KW-1133">Transmembrane helix</keyword>
<dbReference type="EMBL" id="RQHW01000010">
    <property type="protein sequence ID" value="TGN20566.1"/>
    <property type="molecule type" value="Genomic_DNA"/>
</dbReference>
<dbReference type="AlphaFoldDB" id="A0A4V3JYC6"/>
<feature type="transmembrane region" description="Helical" evidence="1">
    <location>
        <begin position="13"/>
        <end position="30"/>
    </location>
</feature>
<dbReference type="Proteomes" id="UP000298058">
    <property type="component" value="Unassembled WGS sequence"/>
</dbReference>
<protein>
    <submittedName>
        <fullName evidence="3">TlpA family protein disulfide reductase</fullName>
    </submittedName>
</protein>
<keyword evidence="1" id="KW-0812">Transmembrane</keyword>
<reference evidence="3" key="1">
    <citation type="journal article" date="2019" name="PLoS Negl. Trop. Dis.">
        <title>Revisiting the worldwide diversity of Leptospira species in the environment.</title>
        <authorList>
            <person name="Vincent A.T."/>
            <person name="Schiettekatte O."/>
            <person name="Bourhy P."/>
            <person name="Veyrier F.J."/>
            <person name="Picardeau M."/>
        </authorList>
    </citation>
    <scope>NUCLEOTIDE SEQUENCE [LARGE SCALE GENOMIC DNA]</scope>
    <source>
        <strain evidence="3">201300427</strain>
    </source>
</reference>
<dbReference type="CDD" id="cd02966">
    <property type="entry name" value="TlpA_like_family"/>
    <property type="match status" value="1"/>
</dbReference>
<feature type="domain" description="Thioredoxin" evidence="2">
    <location>
        <begin position="30"/>
        <end position="167"/>
    </location>
</feature>
<gene>
    <name evidence="3" type="ORF">EHS15_02950</name>
</gene>
<evidence type="ECO:0000313" key="3">
    <source>
        <dbReference type="EMBL" id="TGN20566.1"/>
    </source>
</evidence>
<dbReference type="InterPro" id="IPR036249">
    <property type="entry name" value="Thioredoxin-like_sf"/>
</dbReference>
<dbReference type="InterPro" id="IPR013740">
    <property type="entry name" value="Redoxin"/>
</dbReference>
<keyword evidence="1" id="KW-0472">Membrane</keyword>
<evidence type="ECO:0000256" key="1">
    <source>
        <dbReference type="SAM" id="Phobius"/>
    </source>
</evidence>
<dbReference type="PANTHER" id="PTHR42852">
    <property type="entry name" value="THIOL:DISULFIDE INTERCHANGE PROTEIN DSBE"/>
    <property type="match status" value="1"/>
</dbReference>
<dbReference type="SUPFAM" id="SSF52833">
    <property type="entry name" value="Thioredoxin-like"/>
    <property type="match status" value="1"/>
</dbReference>
<comment type="caution">
    <text evidence="3">The sequence shown here is derived from an EMBL/GenBank/DDBJ whole genome shotgun (WGS) entry which is preliminary data.</text>
</comment>
<proteinExistence type="predicted"/>
<dbReference type="Pfam" id="PF08534">
    <property type="entry name" value="Redoxin"/>
    <property type="match status" value="1"/>
</dbReference>
<accession>A0A4V3JYC6</accession>
<sequence>MIFWKNWPYWSKVVIAVIIFFSVTLGFAFLKGRGFLPRTSIESLASTPVEAARWEKKPKVVYFWATWCTVCKTYSYLLNTNLKFLNDKSVFLSVVEDEESLELQNYLKENKIDYPVYSANYQLLRDWKIGAYPTTVFLNAEGKVLFSDTGLINPFSFWLRSFLTSLY</sequence>
<dbReference type="InterPro" id="IPR013766">
    <property type="entry name" value="Thioredoxin_domain"/>
</dbReference>
<dbReference type="Gene3D" id="3.40.30.10">
    <property type="entry name" value="Glutaredoxin"/>
    <property type="match status" value="1"/>
</dbReference>
<evidence type="ECO:0000313" key="4">
    <source>
        <dbReference type="Proteomes" id="UP000298058"/>
    </source>
</evidence>
<dbReference type="PROSITE" id="PS51352">
    <property type="entry name" value="THIOREDOXIN_2"/>
    <property type="match status" value="1"/>
</dbReference>
<dbReference type="InterPro" id="IPR050553">
    <property type="entry name" value="Thioredoxin_ResA/DsbE_sf"/>
</dbReference>
<keyword evidence="4" id="KW-1185">Reference proteome</keyword>
<organism evidence="3 4">
    <name type="scientific">Leptospira idonii</name>
    <dbReference type="NCBI Taxonomy" id="1193500"/>
    <lineage>
        <taxon>Bacteria</taxon>
        <taxon>Pseudomonadati</taxon>
        <taxon>Spirochaetota</taxon>
        <taxon>Spirochaetia</taxon>
        <taxon>Leptospirales</taxon>
        <taxon>Leptospiraceae</taxon>
        <taxon>Leptospira</taxon>
    </lineage>
</organism>
<dbReference type="OrthoDB" id="9809733at2"/>
<name>A0A4V3JYC6_9LEPT</name>
<evidence type="ECO:0000259" key="2">
    <source>
        <dbReference type="PROSITE" id="PS51352"/>
    </source>
</evidence>
<dbReference type="RefSeq" id="WP_135759053.1">
    <property type="nucleotide sequence ID" value="NZ_RQHW01000010.1"/>
</dbReference>